<feature type="chain" id="PRO_5045524133" evidence="1">
    <location>
        <begin position="20"/>
        <end position="274"/>
    </location>
</feature>
<reference evidence="2 3" key="1">
    <citation type="submission" date="2022-07" db="EMBL/GenBank/DDBJ databases">
        <title>Mucilaginibacter sp. JC4.</title>
        <authorList>
            <person name="Le V."/>
            <person name="Ko S.-R."/>
            <person name="Ahn C.-Y."/>
            <person name="Oh H.-M."/>
        </authorList>
    </citation>
    <scope>NUCLEOTIDE SEQUENCE [LARGE SCALE GENOMIC DNA]</scope>
    <source>
        <strain evidence="2 3">JC4</strain>
    </source>
</reference>
<dbReference type="SUPFAM" id="SSF49464">
    <property type="entry name" value="Carboxypeptidase regulatory domain-like"/>
    <property type="match status" value="1"/>
</dbReference>
<dbReference type="InterPro" id="IPR008969">
    <property type="entry name" value="CarboxyPept-like_regulatory"/>
</dbReference>
<proteinExistence type="predicted"/>
<name>A0ABT1SXJ5_9SPHI</name>
<evidence type="ECO:0000313" key="3">
    <source>
        <dbReference type="Proteomes" id="UP001204376"/>
    </source>
</evidence>
<comment type="caution">
    <text evidence="2">The sequence shown here is derived from an EMBL/GenBank/DDBJ whole genome shotgun (WGS) entry which is preliminary data.</text>
</comment>
<evidence type="ECO:0000256" key="1">
    <source>
        <dbReference type="SAM" id="SignalP"/>
    </source>
</evidence>
<dbReference type="Proteomes" id="UP001204376">
    <property type="component" value="Unassembled WGS sequence"/>
</dbReference>
<keyword evidence="1" id="KW-0732">Signal</keyword>
<sequence>MKRILFVALFIFTSLFAKAQVFEGIVKDAKTNTPLPYVNVGIIGKSVGTVTDSAGRYKLNLANHDTDSLKLSMIGYKALTYGVADFLKKADSRKVLLLQPVVTQLKEVKVNNHKWKEVILGNTTQSKSGNAGFRNNRLGYEMGSIIKIKKAPTYLKQFNAAIASDVTDSVKLRLNFYSVKDGLPDQLLQNQNIFVTVKKGQQSINVDLKPYNIFVDDKFFVSLEWIQNAKGHGVMFSANLSLFGGGSIISRETSQDNWEKVSIAGIGFNVLAEY</sequence>
<feature type="signal peptide" evidence="1">
    <location>
        <begin position="1"/>
        <end position="19"/>
    </location>
</feature>
<dbReference type="Gene3D" id="2.60.40.1120">
    <property type="entry name" value="Carboxypeptidase-like, regulatory domain"/>
    <property type="match status" value="1"/>
</dbReference>
<protein>
    <submittedName>
        <fullName evidence="2">Carboxypeptidase-like regulatory domain-containing protein</fullName>
    </submittedName>
</protein>
<accession>A0ABT1SXJ5</accession>
<dbReference type="EMBL" id="JANHOH010000001">
    <property type="protein sequence ID" value="MCQ6956982.1"/>
    <property type="molecule type" value="Genomic_DNA"/>
</dbReference>
<keyword evidence="3" id="KW-1185">Reference proteome</keyword>
<dbReference type="Pfam" id="PF13715">
    <property type="entry name" value="CarbopepD_reg_2"/>
    <property type="match status" value="1"/>
</dbReference>
<gene>
    <name evidence="2" type="ORF">NPE20_03395</name>
</gene>
<dbReference type="RefSeq" id="WP_256537193.1">
    <property type="nucleotide sequence ID" value="NZ_JANHOH010000001.1"/>
</dbReference>
<evidence type="ECO:0000313" key="2">
    <source>
        <dbReference type="EMBL" id="MCQ6956982.1"/>
    </source>
</evidence>
<organism evidence="2 3">
    <name type="scientific">Mucilaginibacter aquariorum</name>
    <dbReference type="NCBI Taxonomy" id="2967225"/>
    <lineage>
        <taxon>Bacteria</taxon>
        <taxon>Pseudomonadati</taxon>
        <taxon>Bacteroidota</taxon>
        <taxon>Sphingobacteriia</taxon>
        <taxon>Sphingobacteriales</taxon>
        <taxon>Sphingobacteriaceae</taxon>
        <taxon>Mucilaginibacter</taxon>
    </lineage>
</organism>